<feature type="region of interest" description="Disordered" evidence="1">
    <location>
        <begin position="49"/>
        <end position="84"/>
    </location>
</feature>
<accession>A0A0E0R3T7</accession>
<feature type="compositionally biased region" description="Low complexity" evidence="1">
    <location>
        <begin position="1"/>
        <end position="23"/>
    </location>
</feature>
<dbReference type="Proteomes" id="UP000008022">
    <property type="component" value="Unassembled WGS sequence"/>
</dbReference>
<dbReference type="EnsemblPlants" id="ORUFI11G02020.1">
    <property type="protein sequence ID" value="ORUFI11G02020.1"/>
    <property type="gene ID" value="ORUFI11G02020"/>
</dbReference>
<dbReference type="Gramene" id="ORUFI11G02020.1">
    <property type="protein sequence ID" value="ORUFI11G02020.1"/>
    <property type="gene ID" value="ORUFI11G02020"/>
</dbReference>
<reference evidence="2" key="2">
    <citation type="submission" date="2015-06" db="UniProtKB">
        <authorList>
            <consortium name="EnsemblPlants"/>
        </authorList>
    </citation>
    <scope>IDENTIFICATION</scope>
</reference>
<dbReference type="eggNOG" id="ENOG502SAMP">
    <property type="taxonomic scope" value="Eukaryota"/>
</dbReference>
<dbReference type="HOGENOM" id="CLU_2100909_0_0_1"/>
<name>A0A0E0R3T7_ORYRU</name>
<evidence type="ECO:0000256" key="1">
    <source>
        <dbReference type="SAM" id="MobiDB-lite"/>
    </source>
</evidence>
<dbReference type="AlphaFoldDB" id="A0A0E0R3T7"/>
<evidence type="ECO:0000313" key="2">
    <source>
        <dbReference type="EnsemblPlants" id="ORUFI11G02020.1"/>
    </source>
</evidence>
<feature type="compositionally biased region" description="Low complexity" evidence="1">
    <location>
        <begin position="54"/>
        <end position="64"/>
    </location>
</feature>
<reference evidence="3" key="1">
    <citation type="submission" date="2013-06" db="EMBL/GenBank/DDBJ databases">
        <authorList>
            <person name="Zhao Q."/>
        </authorList>
    </citation>
    <scope>NUCLEOTIDE SEQUENCE</scope>
    <source>
        <strain evidence="3">cv. W1943</strain>
    </source>
</reference>
<keyword evidence="3" id="KW-1185">Reference proteome</keyword>
<feature type="region of interest" description="Disordered" evidence="1">
    <location>
        <begin position="1"/>
        <end position="28"/>
    </location>
</feature>
<evidence type="ECO:0000313" key="3">
    <source>
        <dbReference type="Proteomes" id="UP000008022"/>
    </source>
</evidence>
<feature type="compositionally biased region" description="Low complexity" evidence="1">
    <location>
        <begin position="72"/>
        <end position="84"/>
    </location>
</feature>
<organism evidence="2 3">
    <name type="scientific">Oryza rufipogon</name>
    <name type="common">Brownbeard rice</name>
    <name type="synonym">Asian wild rice</name>
    <dbReference type="NCBI Taxonomy" id="4529"/>
    <lineage>
        <taxon>Eukaryota</taxon>
        <taxon>Viridiplantae</taxon>
        <taxon>Streptophyta</taxon>
        <taxon>Embryophyta</taxon>
        <taxon>Tracheophyta</taxon>
        <taxon>Spermatophyta</taxon>
        <taxon>Magnoliopsida</taxon>
        <taxon>Liliopsida</taxon>
        <taxon>Poales</taxon>
        <taxon>Poaceae</taxon>
        <taxon>BOP clade</taxon>
        <taxon>Oryzoideae</taxon>
        <taxon>Oryzeae</taxon>
        <taxon>Oryzinae</taxon>
        <taxon>Oryza</taxon>
    </lineage>
</organism>
<proteinExistence type="predicted"/>
<sequence>MVLIWPSPSESASWSMSASSSSERGSPRLAMTWRSSSGVMKPFWSLSKTRKASRMSSSAPVSRSLRARRPRNSSNSMLPLPSASTSSTIFFSSASVGDCPSDPITATSYTGWALVG</sequence>
<protein>
    <submittedName>
        <fullName evidence="2">Uncharacterized protein</fullName>
    </submittedName>
</protein>